<reference evidence="1" key="2">
    <citation type="submission" date="2022-03" db="EMBL/GenBank/DDBJ databases">
        <title>Draft title - Genomic analysis of global carrot germplasm unveils the trajectory of domestication and the origin of high carotenoid orange carrot.</title>
        <authorList>
            <person name="Iorizzo M."/>
            <person name="Ellison S."/>
            <person name="Senalik D."/>
            <person name="Macko-Podgorni A."/>
            <person name="Grzebelus D."/>
            <person name="Bostan H."/>
            <person name="Rolling W."/>
            <person name="Curaba J."/>
            <person name="Simon P."/>
        </authorList>
    </citation>
    <scope>NUCLEOTIDE SEQUENCE</scope>
    <source>
        <tissue evidence="1">Leaf</tissue>
    </source>
</reference>
<keyword evidence="2" id="KW-1185">Reference proteome</keyword>
<accession>A0A164X9W3</accession>
<name>A0A164X9W3_DAUCS</name>
<reference evidence="1" key="1">
    <citation type="journal article" date="2016" name="Nat. Genet.">
        <title>A high-quality carrot genome assembly provides new insights into carotenoid accumulation and asterid genome evolution.</title>
        <authorList>
            <person name="Iorizzo M."/>
            <person name="Ellison S."/>
            <person name="Senalik D."/>
            <person name="Zeng P."/>
            <person name="Satapoomin P."/>
            <person name="Huang J."/>
            <person name="Bowman M."/>
            <person name="Iovene M."/>
            <person name="Sanseverino W."/>
            <person name="Cavagnaro P."/>
            <person name="Yildiz M."/>
            <person name="Macko-Podgorni A."/>
            <person name="Moranska E."/>
            <person name="Grzebelus E."/>
            <person name="Grzebelus D."/>
            <person name="Ashrafi H."/>
            <person name="Zheng Z."/>
            <person name="Cheng S."/>
            <person name="Spooner D."/>
            <person name="Van Deynze A."/>
            <person name="Simon P."/>
        </authorList>
    </citation>
    <scope>NUCLEOTIDE SEQUENCE</scope>
    <source>
        <tissue evidence="1">Leaf</tissue>
    </source>
</reference>
<dbReference type="Proteomes" id="UP000077755">
    <property type="component" value="Chromosome 5"/>
</dbReference>
<sequence length="80" mass="8763">MQLLNDGKWNDVPHMRHFVIINLSVKLTTVLDEEEYLQLQEGEWEVEVDEAALVGGEEAAEAAAMVDAGVLAADDPLAID</sequence>
<gene>
    <name evidence="1" type="ORF">DCAR_0518480</name>
</gene>
<evidence type="ECO:0000313" key="2">
    <source>
        <dbReference type="Proteomes" id="UP000077755"/>
    </source>
</evidence>
<evidence type="ECO:0000313" key="1">
    <source>
        <dbReference type="EMBL" id="WOG99132.1"/>
    </source>
</evidence>
<dbReference type="EMBL" id="CP093347">
    <property type="protein sequence ID" value="WOG99132.1"/>
    <property type="molecule type" value="Genomic_DNA"/>
</dbReference>
<dbReference type="AlphaFoldDB" id="A0A164X9W3"/>
<proteinExistence type="predicted"/>
<dbReference type="Gramene" id="KZM92891">
    <property type="protein sequence ID" value="KZM92891"/>
    <property type="gene ID" value="DCAR_016136"/>
</dbReference>
<organism evidence="1 2">
    <name type="scientific">Daucus carota subsp. sativus</name>
    <name type="common">Carrot</name>
    <dbReference type="NCBI Taxonomy" id="79200"/>
    <lineage>
        <taxon>Eukaryota</taxon>
        <taxon>Viridiplantae</taxon>
        <taxon>Streptophyta</taxon>
        <taxon>Embryophyta</taxon>
        <taxon>Tracheophyta</taxon>
        <taxon>Spermatophyta</taxon>
        <taxon>Magnoliopsida</taxon>
        <taxon>eudicotyledons</taxon>
        <taxon>Gunneridae</taxon>
        <taxon>Pentapetalae</taxon>
        <taxon>asterids</taxon>
        <taxon>campanulids</taxon>
        <taxon>Apiales</taxon>
        <taxon>Apiaceae</taxon>
        <taxon>Apioideae</taxon>
        <taxon>Scandiceae</taxon>
        <taxon>Daucinae</taxon>
        <taxon>Daucus</taxon>
        <taxon>Daucus sect. Daucus</taxon>
    </lineage>
</organism>
<protein>
    <submittedName>
        <fullName evidence="1">Uncharacterized protein</fullName>
    </submittedName>
</protein>